<dbReference type="Pfam" id="PF13607">
    <property type="entry name" value="Succ_CoA_lig"/>
    <property type="match status" value="1"/>
</dbReference>
<dbReference type="EMBL" id="CP048685">
    <property type="protein sequence ID" value="QPJ61598.1"/>
    <property type="molecule type" value="Genomic_DNA"/>
</dbReference>
<evidence type="ECO:0000259" key="4">
    <source>
        <dbReference type="SMART" id="SM00881"/>
    </source>
</evidence>
<dbReference type="SUPFAM" id="SSF51735">
    <property type="entry name" value="NAD(P)-binding Rossmann-fold domains"/>
    <property type="match status" value="1"/>
</dbReference>
<dbReference type="InterPro" id="IPR003781">
    <property type="entry name" value="CoA-bd"/>
</dbReference>
<evidence type="ECO:0000256" key="1">
    <source>
        <dbReference type="ARBA" id="ARBA00022598"/>
    </source>
</evidence>
<dbReference type="SUPFAM" id="SSF56059">
    <property type="entry name" value="Glutathione synthetase ATP-binding domain-like"/>
    <property type="match status" value="1"/>
</dbReference>
<evidence type="ECO:0000256" key="3">
    <source>
        <dbReference type="ARBA" id="ARBA00022840"/>
    </source>
</evidence>
<dbReference type="Gene3D" id="3.40.50.720">
    <property type="entry name" value="NAD(P)-binding Rossmann-like Domain"/>
    <property type="match status" value="1"/>
</dbReference>
<dbReference type="Gene3D" id="3.30.1490.20">
    <property type="entry name" value="ATP-grasp fold, A domain"/>
    <property type="match status" value="1"/>
</dbReference>
<dbReference type="SMART" id="SM00881">
    <property type="entry name" value="CoA_binding"/>
    <property type="match status" value="1"/>
</dbReference>
<accession>A0A7T0BVF3</accession>
<keyword evidence="1" id="KW-0436">Ligase</keyword>
<dbReference type="Gene3D" id="3.40.50.261">
    <property type="entry name" value="Succinyl-CoA synthetase domains"/>
    <property type="match status" value="2"/>
</dbReference>
<gene>
    <name evidence="5" type="ORF">G3M70_06745</name>
</gene>
<protein>
    <recommendedName>
        <fullName evidence="4">CoA-binding domain-containing protein</fullName>
    </recommendedName>
</protein>
<dbReference type="GO" id="GO:0016874">
    <property type="term" value="F:ligase activity"/>
    <property type="evidence" value="ECO:0007669"/>
    <property type="project" value="UniProtKB-KW"/>
</dbReference>
<reference evidence="5 6" key="1">
    <citation type="submission" date="2020-02" db="EMBL/GenBank/DDBJ databases">
        <title>Genomic and physiological characterization of two novel Nitrospinaceae genera.</title>
        <authorList>
            <person name="Mueller A.J."/>
            <person name="Jung M.-Y."/>
            <person name="Strachan C.R."/>
            <person name="Herbold C.W."/>
            <person name="Kirkegaard R.H."/>
            <person name="Daims H."/>
        </authorList>
    </citation>
    <scope>NUCLEOTIDE SEQUENCE [LARGE SCALE GENOMIC DNA]</scope>
    <source>
        <strain evidence="5">EB</strain>
    </source>
</reference>
<dbReference type="InterPro" id="IPR036291">
    <property type="entry name" value="NAD(P)-bd_dom_sf"/>
</dbReference>
<dbReference type="GO" id="GO:0005524">
    <property type="term" value="F:ATP binding"/>
    <property type="evidence" value="ECO:0007669"/>
    <property type="project" value="UniProtKB-KW"/>
</dbReference>
<dbReference type="InterPro" id="IPR016102">
    <property type="entry name" value="Succinyl-CoA_synth-like"/>
</dbReference>
<dbReference type="Pfam" id="PF13549">
    <property type="entry name" value="ATP-grasp_5"/>
    <property type="match status" value="1"/>
</dbReference>
<evidence type="ECO:0000313" key="5">
    <source>
        <dbReference type="EMBL" id="QPJ61598.1"/>
    </source>
</evidence>
<organism evidence="5 6">
    <name type="scientific">Candidatus Nitronauta litoralis</name>
    <dbReference type="NCBI Taxonomy" id="2705533"/>
    <lineage>
        <taxon>Bacteria</taxon>
        <taxon>Pseudomonadati</taxon>
        <taxon>Nitrospinota/Tectimicrobiota group</taxon>
        <taxon>Nitrospinota</taxon>
        <taxon>Nitrospinia</taxon>
        <taxon>Nitrospinales</taxon>
        <taxon>Nitrospinaceae</taxon>
        <taxon>Candidatus Nitronauta</taxon>
    </lineage>
</organism>
<keyword evidence="3" id="KW-0067">ATP-binding</keyword>
<dbReference type="KEGG" id="nli:G3M70_06745"/>
<feature type="domain" description="CoA-binding" evidence="4">
    <location>
        <begin position="17"/>
        <end position="112"/>
    </location>
</feature>
<sequence>MRIQTQAKPDFSTVETFFAPRGVAVIGASPKEDNQGRRIIESLQTHQFPGPVVAVHPKSLPLPNCPVVQRVEDLPDFIDLAILAVSSQNVLNLIEPLSRKKIQHIVVVGGGFAETGKDGKVIQEKLKENGKRFGVRILGPNCLGTFSSKDHFNSFFLSSDQLKLPGQGSIGIISQSGAFLSMLLNGLAEREVGVHRAINFGNRIDIGECEALEAFANDPEIQVIGMYLESFQDGARFFRLAQEVCQTKPVLIYKGGKREAGIRAAQAHSAALSGSYDVFQAVCQQAGMLEVFDLNGLINGLYFFSLAPKLQGNRLLIVSNGGGMGVLLSDLCDSFWDIKEPSVETQTSLYQQLPRYYSFKNPVDLTGSGKNSECGLAIKTLIDSKTFDGLLLVLLPGTSGINGSVASELNSLLPRNFPVAIGACGSLYKELSSRLNSEIFPIFSTGEDAARTMNQLAQRRALLLERNISDQEDTLEEYDSSPITEWINNLKEAPGEMEIKSQLAECGLAVPESCSIKKEQDIDDTLIKINFPLVLKVSDKDVLHKAQIRGVKLNLGSREELETEWKKMNQLWPGKIWIEQQMPPGLDLMVGFKRDSDFGPVLLIGTGGSHVEVYRDIERACLPVNNSDLARIINQTKAGKIIEGTSNSPSLNINQLIRVVQFFAKWFENAPKLQFLEFNPVRLYTNRLVILDAKLKMNSC</sequence>
<dbReference type="Gene3D" id="3.30.470.20">
    <property type="entry name" value="ATP-grasp fold, B domain"/>
    <property type="match status" value="1"/>
</dbReference>
<dbReference type="PANTHER" id="PTHR43334:SF2">
    <property type="entry name" value="ACETATE--COA LIGASE [ADP-FORMING]"/>
    <property type="match status" value="1"/>
</dbReference>
<dbReference type="AlphaFoldDB" id="A0A7T0BVF3"/>
<dbReference type="InterPro" id="IPR013815">
    <property type="entry name" value="ATP_grasp_subdomain_1"/>
</dbReference>
<dbReference type="PANTHER" id="PTHR43334">
    <property type="entry name" value="ACETATE--COA LIGASE [ADP-FORMING]"/>
    <property type="match status" value="1"/>
</dbReference>
<dbReference type="SUPFAM" id="SSF52210">
    <property type="entry name" value="Succinyl-CoA synthetase domains"/>
    <property type="match status" value="2"/>
</dbReference>
<evidence type="ECO:0000313" key="6">
    <source>
        <dbReference type="Proteomes" id="UP000594688"/>
    </source>
</evidence>
<dbReference type="Proteomes" id="UP000594688">
    <property type="component" value="Chromosome"/>
</dbReference>
<dbReference type="InterPro" id="IPR051538">
    <property type="entry name" value="Acyl-CoA_Synth/Transferase"/>
</dbReference>
<evidence type="ECO:0000256" key="2">
    <source>
        <dbReference type="ARBA" id="ARBA00022741"/>
    </source>
</evidence>
<dbReference type="Pfam" id="PF13380">
    <property type="entry name" value="CoA_binding_2"/>
    <property type="match status" value="1"/>
</dbReference>
<keyword evidence="2" id="KW-0547">Nucleotide-binding</keyword>
<name>A0A7T0BVF3_9BACT</name>
<dbReference type="InterPro" id="IPR032875">
    <property type="entry name" value="Succ_CoA_lig_flav_dom"/>
</dbReference>
<proteinExistence type="predicted"/>